<organism evidence="8 9">
    <name type="scientific">Paenibacillus rigui</name>
    <dbReference type="NCBI Taxonomy" id="554312"/>
    <lineage>
        <taxon>Bacteria</taxon>
        <taxon>Bacillati</taxon>
        <taxon>Bacillota</taxon>
        <taxon>Bacilli</taxon>
        <taxon>Bacillales</taxon>
        <taxon>Paenibacillaceae</taxon>
        <taxon>Paenibacillus</taxon>
    </lineage>
</organism>
<comment type="caution">
    <text evidence="8">The sequence shown here is derived from an EMBL/GenBank/DDBJ whole genome shotgun (WGS) entry which is preliminary data.</text>
</comment>
<feature type="transmembrane region" description="Helical" evidence="6">
    <location>
        <begin position="379"/>
        <end position="405"/>
    </location>
</feature>
<protein>
    <submittedName>
        <fullName evidence="8">Antiporter</fullName>
    </submittedName>
</protein>
<evidence type="ECO:0000259" key="7">
    <source>
        <dbReference type="PROSITE" id="PS50850"/>
    </source>
</evidence>
<feature type="transmembrane region" description="Helical" evidence="6">
    <location>
        <begin position="79"/>
        <end position="103"/>
    </location>
</feature>
<evidence type="ECO:0000313" key="9">
    <source>
        <dbReference type="Proteomes" id="UP000215509"/>
    </source>
</evidence>
<dbReference type="Proteomes" id="UP000215509">
    <property type="component" value="Unassembled WGS sequence"/>
</dbReference>
<dbReference type="PRINTS" id="PR01036">
    <property type="entry name" value="TCRTETB"/>
</dbReference>
<feature type="transmembrane region" description="Helical" evidence="6">
    <location>
        <begin position="46"/>
        <end position="67"/>
    </location>
</feature>
<dbReference type="PROSITE" id="PS50850">
    <property type="entry name" value="MFS"/>
    <property type="match status" value="1"/>
</dbReference>
<feature type="transmembrane region" description="Helical" evidence="6">
    <location>
        <begin position="346"/>
        <end position="367"/>
    </location>
</feature>
<dbReference type="InterPro" id="IPR036259">
    <property type="entry name" value="MFS_trans_sf"/>
</dbReference>
<evidence type="ECO:0000256" key="3">
    <source>
        <dbReference type="ARBA" id="ARBA00022692"/>
    </source>
</evidence>
<evidence type="ECO:0000256" key="1">
    <source>
        <dbReference type="ARBA" id="ARBA00004651"/>
    </source>
</evidence>
<dbReference type="PANTHER" id="PTHR42718">
    <property type="entry name" value="MAJOR FACILITATOR SUPERFAMILY MULTIDRUG TRANSPORTER MFSC"/>
    <property type="match status" value="1"/>
</dbReference>
<feature type="transmembrane region" description="Helical" evidence="6">
    <location>
        <begin position="12"/>
        <end position="34"/>
    </location>
</feature>
<dbReference type="PANTHER" id="PTHR42718:SF9">
    <property type="entry name" value="MAJOR FACILITATOR SUPERFAMILY MULTIDRUG TRANSPORTER MFSC"/>
    <property type="match status" value="1"/>
</dbReference>
<feature type="transmembrane region" description="Helical" evidence="6">
    <location>
        <begin position="291"/>
        <end position="308"/>
    </location>
</feature>
<accession>A0A229UJ81</accession>
<sequence>MKSNASLTTGDKLLRVLMFTLVISMMSGLMFNIVLPEISEEFHLSISQVSWLSSAYFLIYAIGTVTYGKLADSYKLKSLLTFGLLFFAGGSLIGLASHTFWMALAGRCLQAVGAAAIPATAMLIPVRYFTPEKRGAALGMTAVGLALGNALGPVVASLIVSVAHWRWLFAVPLLILITLPFYRKYLGDEEQQGNGAFDGIGGGLLAVAVMLLLLGVTNGVGWYLLGGLLCIGLFIIRIRSAANPFVQPRLFANKRFTLGLIIAFLVNGIGFSLYFLSPLLLSHVQKLEPSWIGYAMVPSAAASAILGRKGGRLADLKGNPYLFFIASGSLLVSFILLSTFTGSSPVFIALFLVFGNVGQSFMLIALSNSVSTTLPKEQVGVGMGMLSLLNFIAGGMATGVYSRVLDAGASIQWNPVQLLAGEGTIFSNIYFVLALMHAAILLFYYLQFGRARQAVVSVEG</sequence>
<name>A0A229UJ81_9BACL</name>
<evidence type="ECO:0000256" key="5">
    <source>
        <dbReference type="ARBA" id="ARBA00023136"/>
    </source>
</evidence>
<dbReference type="GO" id="GO:0005886">
    <property type="term" value="C:plasma membrane"/>
    <property type="evidence" value="ECO:0007669"/>
    <property type="project" value="UniProtKB-SubCell"/>
</dbReference>
<evidence type="ECO:0000256" key="4">
    <source>
        <dbReference type="ARBA" id="ARBA00022989"/>
    </source>
</evidence>
<gene>
    <name evidence="8" type="ORF">CF651_25715</name>
</gene>
<evidence type="ECO:0000256" key="2">
    <source>
        <dbReference type="ARBA" id="ARBA00022448"/>
    </source>
</evidence>
<keyword evidence="5 6" id="KW-0472">Membrane</keyword>
<feature type="transmembrane region" description="Helical" evidence="6">
    <location>
        <begin position="256"/>
        <end position="276"/>
    </location>
</feature>
<keyword evidence="9" id="KW-1185">Reference proteome</keyword>
<dbReference type="RefSeq" id="WP_094017737.1">
    <property type="nucleotide sequence ID" value="NZ_NMQW01000047.1"/>
</dbReference>
<dbReference type="OrthoDB" id="2403626at2"/>
<feature type="transmembrane region" description="Helical" evidence="6">
    <location>
        <begin position="220"/>
        <end position="236"/>
    </location>
</feature>
<dbReference type="GO" id="GO:0022857">
    <property type="term" value="F:transmembrane transporter activity"/>
    <property type="evidence" value="ECO:0007669"/>
    <property type="project" value="InterPro"/>
</dbReference>
<feature type="domain" description="Major facilitator superfamily (MFS) profile" evidence="7">
    <location>
        <begin position="13"/>
        <end position="452"/>
    </location>
</feature>
<keyword evidence="4 6" id="KW-1133">Transmembrane helix</keyword>
<evidence type="ECO:0000313" key="8">
    <source>
        <dbReference type="EMBL" id="OXM83411.1"/>
    </source>
</evidence>
<feature type="transmembrane region" description="Helical" evidence="6">
    <location>
        <begin position="425"/>
        <end position="446"/>
    </location>
</feature>
<dbReference type="Gene3D" id="1.20.1720.10">
    <property type="entry name" value="Multidrug resistance protein D"/>
    <property type="match status" value="1"/>
</dbReference>
<feature type="transmembrane region" description="Helical" evidence="6">
    <location>
        <begin position="136"/>
        <end position="159"/>
    </location>
</feature>
<dbReference type="InterPro" id="IPR020846">
    <property type="entry name" value="MFS_dom"/>
</dbReference>
<dbReference type="EMBL" id="NMQW01000047">
    <property type="protein sequence ID" value="OXM83411.1"/>
    <property type="molecule type" value="Genomic_DNA"/>
</dbReference>
<feature type="transmembrane region" description="Helical" evidence="6">
    <location>
        <begin position="195"/>
        <end position="214"/>
    </location>
</feature>
<dbReference type="InterPro" id="IPR011701">
    <property type="entry name" value="MFS"/>
</dbReference>
<reference evidence="8 9" key="1">
    <citation type="submission" date="2017-07" db="EMBL/GenBank/DDBJ databases">
        <title>Genome sequencing and assembly of Paenibacillus rigui.</title>
        <authorList>
            <person name="Mayilraj S."/>
        </authorList>
    </citation>
    <scope>NUCLEOTIDE SEQUENCE [LARGE SCALE GENOMIC DNA]</scope>
    <source>
        <strain evidence="8 9">JCM 16352</strain>
    </source>
</reference>
<dbReference type="CDD" id="cd17321">
    <property type="entry name" value="MFS_MMR_MDR_like"/>
    <property type="match status" value="1"/>
</dbReference>
<proteinExistence type="predicted"/>
<keyword evidence="2" id="KW-0813">Transport</keyword>
<dbReference type="Gene3D" id="1.20.1250.20">
    <property type="entry name" value="MFS general substrate transporter like domains"/>
    <property type="match status" value="1"/>
</dbReference>
<dbReference type="AlphaFoldDB" id="A0A229UJ81"/>
<dbReference type="SUPFAM" id="SSF103473">
    <property type="entry name" value="MFS general substrate transporter"/>
    <property type="match status" value="1"/>
</dbReference>
<comment type="subcellular location">
    <subcellularLocation>
        <location evidence="1">Cell membrane</location>
        <topology evidence="1">Multi-pass membrane protein</topology>
    </subcellularLocation>
</comment>
<evidence type="ECO:0000256" key="6">
    <source>
        <dbReference type="SAM" id="Phobius"/>
    </source>
</evidence>
<dbReference type="Pfam" id="PF07690">
    <property type="entry name" value="MFS_1"/>
    <property type="match status" value="1"/>
</dbReference>
<feature type="transmembrane region" description="Helical" evidence="6">
    <location>
        <begin position="320"/>
        <end position="340"/>
    </location>
</feature>
<feature type="transmembrane region" description="Helical" evidence="6">
    <location>
        <begin position="109"/>
        <end position="129"/>
    </location>
</feature>
<keyword evidence="3 6" id="KW-0812">Transmembrane</keyword>
<feature type="transmembrane region" description="Helical" evidence="6">
    <location>
        <begin position="165"/>
        <end position="183"/>
    </location>
</feature>